<dbReference type="OrthoDB" id="10045365at2759"/>
<keyword evidence="2 9" id="KW-0812">Transmembrane</keyword>
<evidence type="ECO:0000259" key="12">
    <source>
        <dbReference type="Pfam" id="PF25011"/>
    </source>
</evidence>
<dbReference type="Gene3D" id="3.50.30.30">
    <property type="match status" value="1"/>
</dbReference>
<gene>
    <name evidence="13" type="primary">Contig18909.g20061</name>
    <name evidence="13" type="ORF">STYLEM_9558</name>
</gene>
<feature type="chain" id="PRO_5001729367" evidence="10">
    <location>
        <begin position="25"/>
        <end position="498"/>
    </location>
</feature>
<evidence type="ECO:0000256" key="2">
    <source>
        <dbReference type="ARBA" id="ARBA00022692"/>
    </source>
</evidence>
<keyword evidence="14" id="KW-1185">Reference proteome</keyword>
<comment type="subcellular location">
    <subcellularLocation>
        <location evidence="8">Endomembrane system</location>
        <topology evidence="8">Single-pass membrane protein</topology>
    </subcellularLocation>
    <subcellularLocation>
        <location evidence="1">Membrane</location>
        <topology evidence="1">Single-pass type I membrane protein</topology>
    </subcellularLocation>
</comment>
<dbReference type="PANTHER" id="PTHR22702:SF1">
    <property type="entry name" value="PROTEASE-ASSOCIATED DOMAIN-CONTAINING PROTEIN 1"/>
    <property type="match status" value="1"/>
</dbReference>
<dbReference type="GO" id="GO:0012505">
    <property type="term" value="C:endomembrane system"/>
    <property type="evidence" value="ECO:0007669"/>
    <property type="project" value="UniProtKB-SubCell"/>
</dbReference>
<evidence type="ECO:0000256" key="3">
    <source>
        <dbReference type="ARBA" id="ARBA00022729"/>
    </source>
</evidence>
<reference evidence="13 14" key="1">
    <citation type="submission" date="2014-06" db="EMBL/GenBank/DDBJ databases">
        <authorList>
            <person name="Swart Estienne"/>
        </authorList>
    </citation>
    <scope>NUCLEOTIDE SEQUENCE [LARGE SCALE GENOMIC DNA]</scope>
    <source>
        <strain evidence="13 14">130c</strain>
    </source>
</reference>
<evidence type="ECO:0000256" key="1">
    <source>
        <dbReference type="ARBA" id="ARBA00004479"/>
    </source>
</evidence>
<feature type="domain" description="Vacuolar sorting receptor thioredoxin-like" evidence="12">
    <location>
        <begin position="214"/>
        <end position="408"/>
    </location>
</feature>
<dbReference type="Proteomes" id="UP000039865">
    <property type="component" value="Unassembled WGS sequence"/>
</dbReference>
<dbReference type="EMBL" id="CCKQ01009093">
    <property type="protein sequence ID" value="CDW80556.1"/>
    <property type="molecule type" value="Genomic_DNA"/>
</dbReference>
<evidence type="ECO:0000256" key="7">
    <source>
        <dbReference type="ARBA" id="ARBA00023180"/>
    </source>
</evidence>
<evidence type="ECO:0000259" key="11">
    <source>
        <dbReference type="Pfam" id="PF02225"/>
    </source>
</evidence>
<dbReference type="InterPro" id="IPR056858">
    <property type="entry name" value="VSR_TRX"/>
</dbReference>
<evidence type="ECO:0000256" key="10">
    <source>
        <dbReference type="SAM" id="SignalP"/>
    </source>
</evidence>
<evidence type="ECO:0000256" key="6">
    <source>
        <dbReference type="ARBA" id="ARBA00023136"/>
    </source>
</evidence>
<dbReference type="InParanoid" id="A0A078AFC6"/>
<keyword evidence="6 9" id="KW-0472">Membrane</keyword>
<evidence type="ECO:0000313" key="13">
    <source>
        <dbReference type="EMBL" id="CDW80556.1"/>
    </source>
</evidence>
<dbReference type="OMA" id="CSPKVQL"/>
<evidence type="ECO:0000256" key="9">
    <source>
        <dbReference type="SAM" id="Phobius"/>
    </source>
</evidence>
<accession>A0A078AFC6</accession>
<evidence type="ECO:0000313" key="14">
    <source>
        <dbReference type="Proteomes" id="UP000039865"/>
    </source>
</evidence>
<keyword evidence="13" id="KW-0675">Receptor</keyword>
<evidence type="ECO:0000256" key="4">
    <source>
        <dbReference type="ARBA" id="ARBA00022737"/>
    </source>
</evidence>
<feature type="domain" description="PA" evidence="11">
    <location>
        <begin position="88"/>
        <end position="184"/>
    </location>
</feature>
<feature type="signal peptide" evidence="10">
    <location>
        <begin position="1"/>
        <end position="24"/>
    </location>
</feature>
<proteinExistence type="predicted"/>
<name>A0A078AFC6_STYLE</name>
<keyword evidence="4" id="KW-0677">Repeat</keyword>
<evidence type="ECO:0000256" key="8">
    <source>
        <dbReference type="ARBA" id="ARBA00037847"/>
    </source>
</evidence>
<organism evidence="13 14">
    <name type="scientific">Stylonychia lemnae</name>
    <name type="common">Ciliate</name>
    <dbReference type="NCBI Taxonomy" id="5949"/>
    <lineage>
        <taxon>Eukaryota</taxon>
        <taxon>Sar</taxon>
        <taxon>Alveolata</taxon>
        <taxon>Ciliophora</taxon>
        <taxon>Intramacronucleata</taxon>
        <taxon>Spirotrichea</taxon>
        <taxon>Stichotrichia</taxon>
        <taxon>Sporadotrichida</taxon>
        <taxon>Oxytrichidae</taxon>
        <taxon>Stylonychinae</taxon>
        <taxon>Stylonychia</taxon>
    </lineage>
</organism>
<dbReference type="PANTHER" id="PTHR22702">
    <property type="entry name" value="PROTEASE-ASSOCIATED DOMAIN-CONTAINING PROTEIN"/>
    <property type="match status" value="1"/>
</dbReference>
<feature type="transmembrane region" description="Helical" evidence="9">
    <location>
        <begin position="440"/>
        <end position="459"/>
    </location>
</feature>
<dbReference type="Pfam" id="PF25011">
    <property type="entry name" value="VSR_TRX"/>
    <property type="match status" value="1"/>
</dbReference>
<keyword evidence="7" id="KW-0325">Glycoprotein</keyword>
<dbReference type="AlphaFoldDB" id="A0A078AFC6"/>
<keyword evidence="5 9" id="KW-1133">Transmembrane helix</keyword>
<dbReference type="Pfam" id="PF02225">
    <property type="entry name" value="PA"/>
    <property type="match status" value="1"/>
</dbReference>
<keyword evidence="3 10" id="KW-0732">Signal</keyword>
<dbReference type="InterPro" id="IPR003137">
    <property type="entry name" value="PA_domain"/>
</dbReference>
<dbReference type="GO" id="GO:0016020">
    <property type="term" value="C:membrane"/>
    <property type="evidence" value="ECO:0007669"/>
    <property type="project" value="UniProtKB-SubCell"/>
</dbReference>
<sequence>MEKYQSLKSMILLALLGINLELSSQRLQILSPTQLQGKFTGKILQFNIRSDQMDQSKQAMLTSAISHTATLLQEYAYINQLNNLKQIGRLYYDADNHYGCKEFSHQDFQVDYDGDITPFYIVERGGGCSFVTKVRNLENIEVSVVIIVNDSDKEVEDIVLSDDGTGGGIRIPSMIITKTDGKKLIDFVKRASQTELDQLALMAEFMMEKPDNRVEYDLWFTSSNDRALDFITDFQQYDQKFGDKVLFTPHYVFWKCPYCEKKYLDNDCYANGKYCAVDPQVNMTGREIIQEDLRQKCIYDKVYGSNKNRFMWWTYIKYVHYNCYSTINADCSKNAHQKLGLDFQETQKCVADSFSDSNWDLSTTTNKVIDSEIDYWKQYGSGIFPSIVINNRTYRGQIESLAVFNAICAGFEIAPNYCQSTLGSYTPDFLDKGDGIKGSVIVLIVLALIFINFVIVYCYRRHAKRELQQNMQVHIESAVSQYFALSQPKESKSKSYQK</sequence>
<protein>
    <submittedName>
        <fullName evidence="13">Vacuolar sorting receptor 3</fullName>
    </submittedName>
</protein>
<evidence type="ECO:0000256" key="5">
    <source>
        <dbReference type="ARBA" id="ARBA00022989"/>
    </source>
</evidence>